<gene>
    <name evidence="1" type="ORF">DY240_24525</name>
</gene>
<evidence type="ECO:0000313" key="1">
    <source>
        <dbReference type="EMBL" id="RIQ14496.1"/>
    </source>
</evidence>
<name>A0A418KJW2_9ACTN</name>
<comment type="caution">
    <text evidence="1">The sequence shown here is derived from an EMBL/GenBank/DDBJ whole genome shotgun (WGS) entry which is preliminary data.</text>
</comment>
<evidence type="ECO:0000313" key="2">
    <source>
        <dbReference type="Proteomes" id="UP000284057"/>
    </source>
</evidence>
<organism evidence="1 2">
    <name type="scientific">Jiangella rhizosphaerae</name>
    <dbReference type="NCBI Taxonomy" id="2293569"/>
    <lineage>
        <taxon>Bacteria</taxon>
        <taxon>Bacillati</taxon>
        <taxon>Actinomycetota</taxon>
        <taxon>Actinomycetes</taxon>
        <taxon>Jiangellales</taxon>
        <taxon>Jiangellaceae</taxon>
        <taxon>Jiangella</taxon>
    </lineage>
</organism>
<dbReference type="EMBL" id="QUAL01000342">
    <property type="protein sequence ID" value="RIQ14496.1"/>
    <property type="molecule type" value="Genomic_DNA"/>
</dbReference>
<protein>
    <submittedName>
        <fullName evidence="1">Uncharacterized protein</fullName>
    </submittedName>
</protein>
<accession>A0A418KJW2</accession>
<proteinExistence type="predicted"/>
<reference evidence="1 2" key="1">
    <citation type="submission" date="2018-09" db="EMBL/GenBank/DDBJ databases">
        <title>Isolation, diversity and antifungal activity of actinobacteria from wheat.</title>
        <authorList>
            <person name="Han C."/>
        </authorList>
    </citation>
    <scope>NUCLEOTIDE SEQUENCE [LARGE SCALE GENOMIC DNA]</scope>
    <source>
        <strain evidence="1 2">NEAU-YY265</strain>
    </source>
</reference>
<keyword evidence="2" id="KW-1185">Reference proteome</keyword>
<sequence>MTIIVHRTYVVRGGCCPAHQNRFGSRSHVTYSTSTCHSGFGDRPWCSMDQSKCEPVTVPVSSTLRT</sequence>
<dbReference type="AlphaFoldDB" id="A0A418KJW2"/>
<dbReference type="Proteomes" id="UP000284057">
    <property type="component" value="Unassembled WGS sequence"/>
</dbReference>